<reference evidence="4" key="1">
    <citation type="submission" date="2019-08" db="EMBL/GenBank/DDBJ databases">
        <title>The improved chromosome-level genome for the pearl oyster Pinctada fucata martensii using PacBio sequencing and Hi-C.</title>
        <authorList>
            <person name="Zheng Z."/>
        </authorList>
    </citation>
    <scope>NUCLEOTIDE SEQUENCE</scope>
    <source>
        <strain evidence="4">ZZ-2019</strain>
        <tissue evidence="4">Adductor muscle</tissue>
    </source>
</reference>
<dbReference type="GO" id="GO:0008168">
    <property type="term" value="F:methyltransferase activity"/>
    <property type="evidence" value="ECO:0007669"/>
    <property type="project" value="UniProtKB-KW"/>
</dbReference>
<keyword evidence="2" id="KW-0808">Transferase</keyword>
<dbReference type="AlphaFoldDB" id="A0AA88YCW5"/>
<organism evidence="4 5">
    <name type="scientific">Pinctada imbricata</name>
    <name type="common">Atlantic pearl-oyster</name>
    <name type="synonym">Pinctada martensii</name>
    <dbReference type="NCBI Taxonomy" id="66713"/>
    <lineage>
        <taxon>Eukaryota</taxon>
        <taxon>Metazoa</taxon>
        <taxon>Spiralia</taxon>
        <taxon>Lophotrochozoa</taxon>
        <taxon>Mollusca</taxon>
        <taxon>Bivalvia</taxon>
        <taxon>Autobranchia</taxon>
        <taxon>Pteriomorphia</taxon>
        <taxon>Pterioida</taxon>
        <taxon>Pterioidea</taxon>
        <taxon>Pteriidae</taxon>
        <taxon>Pinctada</taxon>
    </lineage>
</organism>
<evidence type="ECO:0000256" key="1">
    <source>
        <dbReference type="ARBA" id="ARBA00022603"/>
    </source>
</evidence>
<sequence length="131" mass="15331">MNIDDLSRGLLSSPPFIPTWFRYDETGSILNDQCINENPYYYFHREEKQLLMLNIKELMGHLGENVSVVDLGSGNAEKTRIVLNALLERQETVHYVPVDISGGMYLRDIHSFVKQNLLQEFLYVYRLCRCR</sequence>
<accession>A0AA88YCW5</accession>
<dbReference type="GO" id="GO:0032259">
    <property type="term" value="P:methylation"/>
    <property type="evidence" value="ECO:0007669"/>
    <property type="project" value="UniProtKB-KW"/>
</dbReference>
<proteinExistence type="predicted"/>
<keyword evidence="1" id="KW-0489">Methyltransferase</keyword>
<dbReference type="EMBL" id="VSWD01000005">
    <property type="protein sequence ID" value="KAK3102388.1"/>
    <property type="molecule type" value="Genomic_DNA"/>
</dbReference>
<evidence type="ECO:0000313" key="5">
    <source>
        <dbReference type="Proteomes" id="UP001186944"/>
    </source>
</evidence>
<evidence type="ECO:0000259" key="3">
    <source>
        <dbReference type="Pfam" id="PF10017"/>
    </source>
</evidence>
<dbReference type="PANTHER" id="PTHR43397:SF1">
    <property type="entry name" value="ERGOTHIONEINE BIOSYNTHESIS PROTEIN 1"/>
    <property type="match status" value="1"/>
</dbReference>
<dbReference type="InterPro" id="IPR019257">
    <property type="entry name" value="MeTrfase_dom"/>
</dbReference>
<protein>
    <recommendedName>
        <fullName evidence="3">Histidine-specific methyltransferase SAM-dependent domain-containing protein</fullName>
    </recommendedName>
</protein>
<name>A0AA88YCW5_PINIB</name>
<feature type="domain" description="Histidine-specific methyltransferase SAM-dependent" evidence="3">
    <location>
        <begin position="4"/>
        <end position="107"/>
    </location>
</feature>
<dbReference type="Gene3D" id="3.40.50.150">
    <property type="entry name" value="Vaccinia Virus protein VP39"/>
    <property type="match status" value="1"/>
</dbReference>
<dbReference type="InterPro" id="IPR029063">
    <property type="entry name" value="SAM-dependent_MTases_sf"/>
</dbReference>
<dbReference type="Pfam" id="PF10017">
    <property type="entry name" value="Methyltransf_33"/>
    <property type="match status" value="1"/>
</dbReference>
<evidence type="ECO:0000313" key="4">
    <source>
        <dbReference type="EMBL" id="KAK3102388.1"/>
    </source>
</evidence>
<comment type="caution">
    <text evidence="4">The sequence shown here is derived from an EMBL/GenBank/DDBJ whole genome shotgun (WGS) entry which is preliminary data.</text>
</comment>
<dbReference type="Proteomes" id="UP001186944">
    <property type="component" value="Unassembled WGS sequence"/>
</dbReference>
<keyword evidence="5" id="KW-1185">Reference proteome</keyword>
<dbReference type="InterPro" id="IPR051128">
    <property type="entry name" value="EgtD_Methyltrsf_superfamily"/>
</dbReference>
<evidence type="ECO:0000256" key="2">
    <source>
        <dbReference type="ARBA" id="ARBA00022679"/>
    </source>
</evidence>
<dbReference type="PANTHER" id="PTHR43397">
    <property type="entry name" value="ERGOTHIONEINE BIOSYNTHESIS PROTEIN 1"/>
    <property type="match status" value="1"/>
</dbReference>
<gene>
    <name evidence="4" type="ORF">FSP39_011037</name>
</gene>